<dbReference type="AlphaFoldDB" id="A0A256FQF9"/>
<sequence>MIFVPLPFVVALLLLILLVAMWRRQESAASNRPCQLLIALCAVQSVAVGLRWGYELEEFRYLLPIIASSLPPLVYASFRSLIRGDSKPNDRYLWHIAAFPAAVTVILLTIPILLDFGLIVLFVGYALALLYLGRTGPDGLDDARFDSAISAHRALVIAAISLCLSAFFDLAVLMDFEWTNGKNAALIVSNANLLGLLFVGLTAMVASRAKPSAPASHEENEDDARDEQDRDSLARVEHILVQNRLYLDENLTLIRLARKVGLPARQISSSINRITGKNVSQYINDYRITEACRLLRDTALPVTTIMFESGFQTKSNFNREFRRVTSLSPANWRDQKGAKQ</sequence>
<dbReference type="PROSITE" id="PS01124">
    <property type="entry name" value="HTH_ARAC_FAMILY_2"/>
    <property type="match status" value="1"/>
</dbReference>
<dbReference type="RefSeq" id="WP_094575290.1">
    <property type="nucleotide sequence ID" value="NZ_JBHEEL010000009.1"/>
</dbReference>
<feature type="transmembrane region" description="Helical" evidence="5">
    <location>
        <begin position="34"/>
        <end position="54"/>
    </location>
</feature>
<comment type="caution">
    <text evidence="7">The sequence shown here is derived from an EMBL/GenBank/DDBJ whole genome shotgun (WGS) entry which is preliminary data.</text>
</comment>
<dbReference type="InterPro" id="IPR009057">
    <property type="entry name" value="Homeodomain-like_sf"/>
</dbReference>
<dbReference type="GO" id="GO:0043565">
    <property type="term" value="F:sequence-specific DNA binding"/>
    <property type="evidence" value="ECO:0007669"/>
    <property type="project" value="InterPro"/>
</dbReference>
<feature type="transmembrane region" description="Helical" evidence="5">
    <location>
        <begin position="60"/>
        <end position="80"/>
    </location>
</feature>
<keyword evidence="3" id="KW-0804">Transcription</keyword>
<proteinExistence type="predicted"/>
<dbReference type="PANTHER" id="PTHR43280">
    <property type="entry name" value="ARAC-FAMILY TRANSCRIPTIONAL REGULATOR"/>
    <property type="match status" value="1"/>
</dbReference>
<evidence type="ECO:0000256" key="4">
    <source>
        <dbReference type="SAM" id="MobiDB-lite"/>
    </source>
</evidence>
<name>A0A256FQF9_9HYPH</name>
<dbReference type="Gene3D" id="1.10.10.60">
    <property type="entry name" value="Homeodomain-like"/>
    <property type="match status" value="2"/>
</dbReference>
<accession>A0A256FQF9</accession>
<evidence type="ECO:0000256" key="2">
    <source>
        <dbReference type="ARBA" id="ARBA00023125"/>
    </source>
</evidence>
<feature type="transmembrane region" description="Helical" evidence="5">
    <location>
        <begin position="154"/>
        <end position="174"/>
    </location>
</feature>
<dbReference type="Pfam" id="PF12833">
    <property type="entry name" value="HTH_18"/>
    <property type="match status" value="1"/>
</dbReference>
<dbReference type="SMART" id="SM00342">
    <property type="entry name" value="HTH_ARAC"/>
    <property type="match status" value="1"/>
</dbReference>
<dbReference type="OrthoDB" id="345413at2"/>
<keyword evidence="2" id="KW-0238">DNA-binding</keyword>
<feature type="transmembrane region" description="Helical" evidence="5">
    <location>
        <begin position="116"/>
        <end position="133"/>
    </location>
</feature>
<dbReference type="GO" id="GO:0003700">
    <property type="term" value="F:DNA-binding transcription factor activity"/>
    <property type="evidence" value="ECO:0007669"/>
    <property type="project" value="InterPro"/>
</dbReference>
<dbReference type="Proteomes" id="UP000216345">
    <property type="component" value="Unassembled WGS sequence"/>
</dbReference>
<feature type="domain" description="HTH araC/xylS-type" evidence="6">
    <location>
        <begin position="237"/>
        <end position="335"/>
    </location>
</feature>
<evidence type="ECO:0000259" key="6">
    <source>
        <dbReference type="PROSITE" id="PS01124"/>
    </source>
</evidence>
<dbReference type="SUPFAM" id="SSF46689">
    <property type="entry name" value="Homeodomain-like"/>
    <property type="match status" value="1"/>
</dbReference>
<keyword evidence="8" id="KW-1185">Reference proteome</keyword>
<evidence type="ECO:0000313" key="7">
    <source>
        <dbReference type="EMBL" id="OYR16671.1"/>
    </source>
</evidence>
<dbReference type="InterPro" id="IPR018060">
    <property type="entry name" value="HTH_AraC"/>
</dbReference>
<dbReference type="EMBL" id="NNRK01000022">
    <property type="protein sequence ID" value="OYR16671.1"/>
    <property type="molecule type" value="Genomic_DNA"/>
</dbReference>
<feature type="transmembrane region" description="Helical" evidence="5">
    <location>
        <begin position="6"/>
        <end position="22"/>
    </location>
</feature>
<protein>
    <submittedName>
        <fullName evidence="7">Helix-turn-helix domain protein</fullName>
    </submittedName>
</protein>
<keyword evidence="5" id="KW-1133">Transmembrane helix</keyword>
<dbReference type="PANTHER" id="PTHR43280:SF29">
    <property type="entry name" value="ARAC-FAMILY TRANSCRIPTIONAL REGULATOR"/>
    <property type="match status" value="1"/>
</dbReference>
<feature type="region of interest" description="Disordered" evidence="4">
    <location>
        <begin position="210"/>
        <end position="229"/>
    </location>
</feature>
<evidence type="ECO:0000256" key="1">
    <source>
        <dbReference type="ARBA" id="ARBA00023015"/>
    </source>
</evidence>
<keyword evidence="5" id="KW-0812">Transmembrane</keyword>
<keyword evidence="5" id="KW-0472">Membrane</keyword>
<keyword evidence="1" id="KW-0805">Transcription regulation</keyword>
<reference evidence="7 8" key="1">
    <citation type="submission" date="2017-07" db="EMBL/GenBank/DDBJ databases">
        <title>Phylogenetic study on the rhizospheric bacterium Ochrobactrum sp. A44.</title>
        <authorList>
            <person name="Krzyzanowska D.M."/>
            <person name="Ossowicki A."/>
            <person name="Rajewska M."/>
            <person name="Maciag T."/>
            <person name="Kaczynski Z."/>
            <person name="Czerwicka M."/>
            <person name="Jafra S."/>
        </authorList>
    </citation>
    <scope>NUCLEOTIDE SEQUENCE [LARGE SCALE GENOMIC DNA]</scope>
    <source>
        <strain evidence="7 8">PR17</strain>
    </source>
</reference>
<gene>
    <name evidence="7" type="ORF">CEV32_4305</name>
</gene>
<organism evidence="7 8">
    <name type="scientific">Brucella rhizosphaerae</name>
    <dbReference type="NCBI Taxonomy" id="571254"/>
    <lineage>
        <taxon>Bacteria</taxon>
        <taxon>Pseudomonadati</taxon>
        <taxon>Pseudomonadota</taxon>
        <taxon>Alphaproteobacteria</taxon>
        <taxon>Hyphomicrobiales</taxon>
        <taxon>Brucellaceae</taxon>
        <taxon>Brucella/Ochrobactrum group</taxon>
        <taxon>Brucella</taxon>
    </lineage>
</organism>
<evidence type="ECO:0000256" key="5">
    <source>
        <dbReference type="SAM" id="Phobius"/>
    </source>
</evidence>
<evidence type="ECO:0000256" key="3">
    <source>
        <dbReference type="ARBA" id="ARBA00023163"/>
    </source>
</evidence>
<evidence type="ECO:0000313" key="8">
    <source>
        <dbReference type="Proteomes" id="UP000216345"/>
    </source>
</evidence>
<feature type="transmembrane region" description="Helical" evidence="5">
    <location>
        <begin position="92"/>
        <end position="110"/>
    </location>
</feature>
<feature type="transmembrane region" description="Helical" evidence="5">
    <location>
        <begin position="186"/>
        <end position="206"/>
    </location>
</feature>